<evidence type="ECO:0000313" key="1">
    <source>
        <dbReference type="EMBL" id="KAK3786563.1"/>
    </source>
</evidence>
<evidence type="ECO:0000313" key="2">
    <source>
        <dbReference type="Proteomes" id="UP001283361"/>
    </source>
</evidence>
<dbReference type="Proteomes" id="UP001283361">
    <property type="component" value="Unassembled WGS sequence"/>
</dbReference>
<organism evidence="1 2">
    <name type="scientific">Elysia crispata</name>
    <name type="common">lettuce slug</name>
    <dbReference type="NCBI Taxonomy" id="231223"/>
    <lineage>
        <taxon>Eukaryota</taxon>
        <taxon>Metazoa</taxon>
        <taxon>Spiralia</taxon>
        <taxon>Lophotrochozoa</taxon>
        <taxon>Mollusca</taxon>
        <taxon>Gastropoda</taxon>
        <taxon>Heterobranchia</taxon>
        <taxon>Euthyneura</taxon>
        <taxon>Panpulmonata</taxon>
        <taxon>Sacoglossa</taxon>
        <taxon>Placobranchoidea</taxon>
        <taxon>Plakobranchidae</taxon>
        <taxon>Elysia</taxon>
    </lineage>
</organism>
<comment type="caution">
    <text evidence="1">The sequence shown here is derived from an EMBL/GenBank/DDBJ whole genome shotgun (WGS) entry which is preliminary data.</text>
</comment>
<dbReference type="AlphaFoldDB" id="A0AAE1AEU6"/>
<name>A0AAE1AEU6_9GAST</name>
<keyword evidence="2" id="KW-1185">Reference proteome</keyword>
<accession>A0AAE1AEU6</accession>
<reference evidence="1" key="1">
    <citation type="journal article" date="2023" name="G3 (Bethesda)">
        <title>A reference genome for the long-term kleptoplast-retaining sea slug Elysia crispata morphotype clarki.</title>
        <authorList>
            <person name="Eastman K.E."/>
            <person name="Pendleton A.L."/>
            <person name="Shaikh M.A."/>
            <person name="Suttiyut T."/>
            <person name="Ogas R."/>
            <person name="Tomko P."/>
            <person name="Gavelis G."/>
            <person name="Widhalm J.R."/>
            <person name="Wisecaver J.H."/>
        </authorList>
    </citation>
    <scope>NUCLEOTIDE SEQUENCE</scope>
    <source>
        <strain evidence="1">ECLA1</strain>
    </source>
</reference>
<dbReference type="EMBL" id="JAWDGP010001955">
    <property type="protein sequence ID" value="KAK3786563.1"/>
    <property type="molecule type" value="Genomic_DNA"/>
</dbReference>
<sequence>MEILSTVLASRLWVRGTSRIKFGGRSDWTFMYCLEGTNASPHWILFFYNNQERKIFLRSPTLDLKVSDVVVQKAKYISNVYTIMIERFDPSKPLQLWETPKSSNREDFERYLSTPTPYVSPSVLYLSGGLVCPTTTERYFCTPPILFRDSRNKQHVQPSLSIYRTQHSPLDVSCGENDISTFICQKNISGYTSYRLRGDSPTQTNNHKHHSNRTWISSIFVDQQTFECQFKISRGATRAPLDCLECWGVSEDSPSTAVNSLNTTMSNLMINH</sequence>
<protein>
    <submittedName>
        <fullName evidence="1">Uncharacterized protein</fullName>
    </submittedName>
</protein>
<proteinExistence type="predicted"/>
<gene>
    <name evidence="1" type="ORF">RRG08_036668</name>
</gene>